<feature type="transmembrane region" description="Helical" evidence="1">
    <location>
        <begin position="284"/>
        <end position="302"/>
    </location>
</feature>
<protein>
    <recommendedName>
        <fullName evidence="2">Acyltransferase 3 domain-containing protein</fullName>
    </recommendedName>
</protein>
<dbReference type="OrthoDB" id="9809782at2"/>
<dbReference type="HOGENOM" id="CLU_036182_0_0_5"/>
<name>A0A017HEJ3_9RHOB</name>
<proteinExistence type="predicted"/>
<dbReference type="eggNOG" id="COG1835">
    <property type="taxonomic scope" value="Bacteria"/>
</dbReference>
<feature type="transmembrane region" description="Helical" evidence="1">
    <location>
        <begin position="169"/>
        <end position="186"/>
    </location>
</feature>
<dbReference type="STRING" id="1122180.Lokhon_01596"/>
<feature type="transmembrane region" description="Helical" evidence="1">
    <location>
        <begin position="94"/>
        <end position="126"/>
    </location>
</feature>
<feature type="transmembrane region" description="Helical" evidence="1">
    <location>
        <begin position="340"/>
        <end position="359"/>
    </location>
</feature>
<dbReference type="AlphaFoldDB" id="A0A017HEJ3"/>
<feature type="transmembrane region" description="Helical" evidence="1">
    <location>
        <begin position="314"/>
        <end position="334"/>
    </location>
</feature>
<organism evidence="3 4">
    <name type="scientific">Limimaricola hongkongensis DSM 17492</name>
    <dbReference type="NCBI Taxonomy" id="1122180"/>
    <lineage>
        <taxon>Bacteria</taxon>
        <taxon>Pseudomonadati</taxon>
        <taxon>Pseudomonadota</taxon>
        <taxon>Alphaproteobacteria</taxon>
        <taxon>Rhodobacterales</taxon>
        <taxon>Paracoccaceae</taxon>
        <taxon>Limimaricola</taxon>
    </lineage>
</organism>
<dbReference type="PATRIC" id="fig|1122180.6.peg.1572"/>
<dbReference type="Proteomes" id="UP000025047">
    <property type="component" value="Unassembled WGS sequence"/>
</dbReference>
<sequence length="381" mass="42197">MTRRHELDWLRIILFALLVPHHVAVGFVDWGVDIYRFVNDRLAGDGLTLFIYWSHSWRLPSLFMIAGIGTWFLTSRGAGPRFIGRRLLRLGGPLLFGTIFINVFGGYAIAVMTGDAAGFSAFWWTWTTTPELQQVQHLWFLINLALYTMLCWPVFRFRERLGTSMPQPGILCTILILLSAGTVVLLKPHAAALTGDNYQFALYLLFFSGGYLIGADHDRFLKWAGRRAWWLLAGAVLLFGGKVTLLAIALLEDAAAGQALAAGGWRPAGLAPPNATAFSVVEAATAWCWCIAALGLAARYLHRPSPVLSELNRAVFPLYVLHFPLTLVGLAVVAQFPAPWWIEFGLVSAFVFLATWIAWRLMDRLGQARFLVGGRAPLPAG</sequence>
<feature type="domain" description="Acyltransferase 3" evidence="2">
    <location>
        <begin position="5"/>
        <end position="359"/>
    </location>
</feature>
<dbReference type="RefSeq" id="WP_017929073.1">
    <property type="nucleotide sequence ID" value="NZ_KB822999.1"/>
</dbReference>
<dbReference type="EMBL" id="APGJ01000004">
    <property type="protein sequence ID" value="EYD72791.1"/>
    <property type="molecule type" value="Genomic_DNA"/>
</dbReference>
<comment type="caution">
    <text evidence="3">The sequence shown here is derived from an EMBL/GenBank/DDBJ whole genome shotgun (WGS) entry which is preliminary data.</text>
</comment>
<accession>A0A017HEJ3</accession>
<keyword evidence="1" id="KW-0472">Membrane</keyword>
<keyword evidence="1" id="KW-1133">Transmembrane helix</keyword>
<feature type="transmembrane region" description="Helical" evidence="1">
    <location>
        <begin position="198"/>
        <end position="216"/>
    </location>
</feature>
<evidence type="ECO:0000256" key="1">
    <source>
        <dbReference type="SAM" id="Phobius"/>
    </source>
</evidence>
<dbReference type="Pfam" id="PF01757">
    <property type="entry name" value="Acyl_transf_3"/>
    <property type="match status" value="1"/>
</dbReference>
<keyword evidence="4" id="KW-1185">Reference proteome</keyword>
<gene>
    <name evidence="3" type="ORF">Lokhon_01596</name>
</gene>
<dbReference type="GO" id="GO:0016747">
    <property type="term" value="F:acyltransferase activity, transferring groups other than amino-acyl groups"/>
    <property type="evidence" value="ECO:0007669"/>
    <property type="project" value="InterPro"/>
</dbReference>
<reference evidence="3 4" key="1">
    <citation type="submission" date="2013-03" db="EMBL/GenBank/DDBJ databases">
        <authorList>
            <person name="Fiebig A."/>
            <person name="Goeker M."/>
            <person name="Klenk H.-P.P."/>
        </authorList>
    </citation>
    <scope>NUCLEOTIDE SEQUENCE [LARGE SCALE GENOMIC DNA]</scope>
    <source>
        <strain evidence="3 4">DSM 17492</strain>
    </source>
</reference>
<dbReference type="InterPro" id="IPR050623">
    <property type="entry name" value="Glucan_succinyl_AcylTrfase"/>
</dbReference>
<keyword evidence="1" id="KW-0812">Transmembrane</keyword>
<evidence type="ECO:0000313" key="4">
    <source>
        <dbReference type="Proteomes" id="UP000025047"/>
    </source>
</evidence>
<dbReference type="InterPro" id="IPR002656">
    <property type="entry name" value="Acyl_transf_3_dom"/>
</dbReference>
<feature type="transmembrane region" description="Helical" evidence="1">
    <location>
        <begin position="52"/>
        <end position="73"/>
    </location>
</feature>
<evidence type="ECO:0000259" key="2">
    <source>
        <dbReference type="Pfam" id="PF01757"/>
    </source>
</evidence>
<evidence type="ECO:0000313" key="3">
    <source>
        <dbReference type="EMBL" id="EYD72791.1"/>
    </source>
</evidence>
<feature type="transmembrane region" description="Helical" evidence="1">
    <location>
        <begin position="12"/>
        <end position="32"/>
    </location>
</feature>
<dbReference type="PANTHER" id="PTHR36927:SF1">
    <property type="entry name" value="MDO-LIKE PROTEIN"/>
    <property type="match status" value="1"/>
</dbReference>
<feature type="transmembrane region" description="Helical" evidence="1">
    <location>
        <begin position="228"/>
        <end position="251"/>
    </location>
</feature>
<feature type="transmembrane region" description="Helical" evidence="1">
    <location>
        <begin position="138"/>
        <end position="157"/>
    </location>
</feature>
<dbReference type="PANTHER" id="PTHR36927">
    <property type="entry name" value="BLR4337 PROTEIN"/>
    <property type="match status" value="1"/>
</dbReference>